<evidence type="ECO:0000313" key="3">
    <source>
        <dbReference type="WBParaSite" id="BTMF_0000169301-mRNA-1"/>
    </source>
</evidence>
<evidence type="ECO:0000313" key="1">
    <source>
        <dbReference type="EMBL" id="VDO09260.1"/>
    </source>
</evidence>
<organism evidence="3">
    <name type="scientific">Brugia timori</name>
    <dbReference type="NCBI Taxonomy" id="42155"/>
    <lineage>
        <taxon>Eukaryota</taxon>
        <taxon>Metazoa</taxon>
        <taxon>Ecdysozoa</taxon>
        <taxon>Nematoda</taxon>
        <taxon>Chromadorea</taxon>
        <taxon>Rhabditida</taxon>
        <taxon>Spirurina</taxon>
        <taxon>Spiruromorpha</taxon>
        <taxon>Filarioidea</taxon>
        <taxon>Onchocercidae</taxon>
        <taxon>Brugia</taxon>
    </lineage>
</organism>
<dbReference type="Proteomes" id="UP000280834">
    <property type="component" value="Unassembled WGS sequence"/>
</dbReference>
<name>A0A0R3Q5U8_9BILA</name>
<gene>
    <name evidence="1" type="ORF">BTMF_LOCUS1030</name>
</gene>
<evidence type="ECO:0000313" key="2">
    <source>
        <dbReference type="Proteomes" id="UP000280834"/>
    </source>
</evidence>
<accession>A0A0R3Q5U8</accession>
<reference evidence="3" key="1">
    <citation type="submission" date="2017-02" db="UniProtKB">
        <authorList>
            <consortium name="WormBaseParasite"/>
        </authorList>
    </citation>
    <scope>IDENTIFICATION</scope>
</reference>
<sequence length="40" mass="4201">MSARNSENGFGWISTFSKPASPSSCLAFSRPHIVSSPTAS</sequence>
<dbReference type="WBParaSite" id="BTMF_0000169301-mRNA-1">
    <property type="protein sequence ID" value="BTMF_0000169301-mRNA-1"/>
    <property type="gene ID" value="BTMF_0000169301"/>
</dbReference>
<keyword evidence="2" id="KW-1185">Reference proteome</keyword>
<protein>
    <submittedName>
        <fullName evidence="1 3">Uncharacterized protein</fullName>
    </submittedName>
</protein>
<dbReference type="AlphaFoldDB" id="A0A0R3Q5U8"/>
<reference evidence="1 2" key="2">
    <citation type="submission" date="2018-11" db="EMBL/GenBank/DDBJ databases">
        <authorList>
            <consortium name="Pathogen Informatics"/>
        </authorList>
    </citation>
    <scope>NUCLEOTIDE SEQUENCE [LARGE SCALE GENOMIC DNA]</scope>
</reference>
<proteinExistence type="predicted"/>
<dbReference type="EMBL" id="UZAG01000684">
    <property type="protein sequence ID" value="VDO09260.1"/>
    <property type="molecule type" value="Genomic_DNA"/>
</dbReference>